<dbReference type="PANTHER" id="PTHR10098">
    <property type="entry name" value="RAPSYN-RELATED"/>
    <property type="match status" value="1"/>
</dbReference>
<feature type="domain" description="CHAT" evidence="3">
    <location>
        <begin position="596"/>
        <end position="858"/>
    </location>
</feature>
<dbReference type="Pfam" id="PF13424">
    <property type="entry name" value="TPR_12"/>
    <property type="match status" value="1"/>
</dbReference>
<organism evidence="4 5">
    <name type="scientific">Lutibacter aestuarii</name>
    <dbReference type="NCBI Taxonomy" id="861111"/>
    <lineage>
        <taxon>Bacteria</taxon>
        <taxon>Pseudomonadati</taxon>
        <taxon>Bacteroidota</taxon>
        <taxon>Flavobacteriia</taxon>
        <taxon>Flavobacteriales</taxon>
        <taxon>Flavobacteriaceae</taxon>
        <taxon>Lutibacter</taxon>
    </lineage>
</organism>
<dbReference type="InterPro" id="IPR019734">
    <property type="entry name" value="TPR_rpt"/>
</dbReference>
<dbReference type="Pfam" id="PF12770">
    <property type="entry name" value="CHAT"/>
    <property type="match status" value="1"/>
</dbReference>
<dbReference type="Gene3D" id="1.25.40.10">
    <property type="entry name" value="Tetratricopeptide repeat domain"/>
    <property type="match status" value="2"/>
</dbReference>
<keyword evidence="1" id="KW-1133">Transmembrane helix</keyword>
<proteinExistence type="predicted"/>
<keyword evidence="1" id="KW-0472">Membrane</keyword>
<dbReference type="InterPro" id="IPR024983">
    <property type="entry name" value="CHAT_dom"/>
</dbReference>
<dbReference type="RefSeq" id="WP_372801817.1">
    <property type="nucleotide sequence ID" value="NZ_JBHTIC010000007.1"/>
</dbReference>
<keyword evidence="2" id="KW-0732">Signal</keyword>
<evidence type="ECO:0000259" key="3">
    <source>
        <dbReference type="Pfam" id="PF12770"/>
    </source>
</evidence>
<evidence type="ECO:0000256" key="1">
    <source>
        <dbReference type="SAM" id="Phobius"/>
    </source>
</evidence>
<name>A0ABW2ZAA2_9FLAO</name>
<keyword evidence="5" id="KW-1185">Reference proteome</keyword>
<evidence type="ECO:0000256" key="2">
    <source>
        <dbReference type="SAM" id="SignalP"/>
    </source>
</evidence>
<accession>A0ABW2ZAA2</accession>
<dbReference type="SMART" id="SM00028">
    <property type="entry name" value="TPR"/>
    <property type="match status" value="4"/>
</dbReference>
<dbReference type="SUPFAM" id="SSF48452">
    <property type="entry name" value="TPR-like"/>
    <property type="match status" value="2"/>
</dbReference>
<protein>
    <submittedName>
        <fullName evidence="4">CHAT domain-containing protein</fullName>
    </submittedName>
</protein>
<comment type="caution">
    <text evidence="4">The sequence shown here is derived from an EMBL/GenBank/DDBJ whole genome shotgun (WGS) entry which is preliminary data.</text>
</comment>
<dbReference type="Proteomes" id="UP001597032">
    <property type="component" value="Unassembled WGS sequence"/>
</dbReference>
<evidence type="ECO:0000313" key="4">
    <source>
        <dbReference type="EMBL" id="MFD0761860.1"/>
    </source>
</evidence>
<gene>
    <name evidence="4" type="ORF">ACFQZW_07185</name>
</gene>
<feature type="transmembrane region" description="Helical" evidence="1">
    <location>
        <begin position="868"/>
        <end position="886"/>
    </location>
</feature>
<dbReference type="InterPro" id="IPR011990">
    <property type="entry name" value="TPR-like_helical_dom_sf"/>
</dbReference>
<sequence>MLKKWMFLSLILISFLTVAQTSTDYFKILKDSLKQQNNFSEYIYAHLDEFVKKPTTENLNILKTVENSLWRNPKTTIEATALLYYYVNYAYYLKKMGFINESVIHYEKAYNCYKKNKIPNYDIVEYCLKPLANNYTRLGDADRAEDILKIYIEQAQKNKNKKHLVSGYSNLSIVLRTKGEIFKANKYLDLALELTNSKQSKSFIYSNIAINYLLINDLKNAEKYVSLSSKLNVENDLKITVKNETTLGRYFFEKNKLDKALHHFEKGFKNAKTIFGKNDREVAKVMLQIAEVYKRQNNYDQSLFWYQQSISILLPKYSPKNPNTSFFYPENTLKEAFDARSIIFSEIGDYESAIKNYELAFLIENELRATYLTQNSKLLQQQENRDRSEKCIELCNKLYIETNEVKWIEKAFEFAEKTKSAVLLEAKELAMEKTLLKNDSIFIKEKNTLFEKAQLNKSIALEELKGENANINELSKLTLKRDEAFNELQLIKEQIRIKYPNLSTQNNDETLLIELKEKLIKNNELIIEFFDGTNNIYVFSISKNEPIKLHTIPKSEKLINEINHFLSFFEDSRGVKLQNNIQQYKLLGYQLFRKFFKAEPYKNVILIPDGLLSFIPFDALLTKETEDVNFGSLPYLIKSTTINYSYSAKIALQNLKTADKFTNDKILGFFPIFEHNYRGLTELDFTLKEASNIKNVINGDFFIKSNATKNNFLQNSHLYPIVHLSTHALAGDNYSPPSIEFYDETLYLPEIYGYNLQTNLLVLSACETGVGTLRRGEGAISMARAFSYAGVKSLIVSLWKVNDKATEILMTDFYKKYKKSENKSASLHNAKLEYLKNDEISSLKKSPYYWASFVYFGDSIVDDKKTFYIEWLVLIGIIFAIGYFLLKKSRFDSK</sequence>
<evidence type="ECO:0000313" key="5">
    <source>
        <dbReference type="Proteomes" id="UP001597032"/>
    </source>
</evidence>
<reference evidence="5" key="1">
    <citation type="journal article" date="2019" name="Int. J. Syst. Evol. Microbiol.">
        <title>The Global Catalogue of Microorganisms (GCM) 10K type strain sequencing project: providing services to taxonomists for standard genome sequencing and annotation.</title>
        <authorList>
            <consortium name="The Broad Institute Genomics Platform"/>
            <consortium name="The Broad Institute Genome Sequencing Center for Infectious Disease"/>
            <person name="Wu L."/>
            <person name="Ma J."/>
        </authorList>
    </citation>
    <scope>NUCLEOTIDE SEQUENCE [LARGE SCALE GENOMIC DNA]</scope>
    <source>
        <strain evidence="5">CCUG 60022</strain>
    </source>
</reference>
<keyword evidence="1" id="KW-0812">Transmembrane</keyword>
<feature type="signal peptide" evidence="2">
    <location>
        <begin position="1"/>
        <end position="19"/>
    </location>
</feature>
<dbReference type="EMBL" id="JBHTIC010000007">
    <property type="protein sequence ID" value="MFD0761860.1"/>
    <property type="molecule type" value="Genomic_DNA"/>
</dbReference>
<feature type="chain" id="PRO_5045772035" evidence="2">
    <location>
        <begin position="20"/>
        <end position="894"/>
    </location>
</feature>